<organism evidence="1 2">
    <name type="scientific">candidate division MSBL1 archaeon SCGC-AAA259O05</name>
    <dbReference type="NCBI Taxonomy" id="1698271"/>
    <lineage>
        <taxon>Archaea</taxon>
        <taxon>Methanobacteriati</taxon>
        <taxon>Methanobacteriota</taxon>
        <taxon>candidate division MSBL1</taxon>
    </lineage>
</organism>
<keyword evidence="2" id="KW-1185">Reference proteome</keyword>
<evidence type="ECO:0000313" key="1">
    <source>
        <dbReference type="EMBL" id="KXB01630.1"/>
    </source>
</evidence>
<comment type="caution">
    <text evidence="1">The sequence shown here is derived from an EMBL/GenBank/DDBJ whole genome shotgun (WGS) entry which is preliminary data.</text>
</comment>
<gene>
    <name evidence="1" type="ORF">AKJ41_00865</name>
</gene>
<reference evidence="1 2" key="1">
    <citation type="journal article" date="2016" name="Sci. Rep.">
        <title>Metabolic traits of an uncultured archaeal lineage -MSBL1- from brine pools of the Red Sea.</title>
        <authorList>
            <person name="Mwirichia R."/>
            <person name="Alam I."/>
            <person name="Rashid M."/>
            <person name="Vinu M."/>
            <person name="Ba-Alawi W."/>
            <person name="Anthony Kamau A."/>
            <person name="Kamanda Ngugi D."/>
            <person name="Goker M."/>
            <person name="Klenk H.P."/>
            <person name="Bajic V."/>
            <person name="Stingl U."/>
        </authorList>
    </citation>
    <scope>NUCLEOTIDE SEQUENCE [LARGE SCALE GENOMIC DNA]</scope>
    <source>
        <strain evidence="1">SCGC-AAA259O05</strain>
    </source>
</reference>
<name>A0A133V5A9_9EURY</name>
<dbReference type="EMBL" id="LHXV01000006">
    <property type="protein sequence ID" value="KXB01630.1"/>
    <property type="molecule type" value="Genomic_DNA"/>
</dbReference>
<accession>A0A133V5A9</accession>
<sequence>MKQSSDRLIVILDWRIDSEGKRLMKTINFFQFGNTYYFKHYFHSRELFEELRSYYDSYEYRFKVAEKDLKGVVEKLRSYNYEVNFVDEEKVSDYAVIIDKYEKHADLLKNAVDTMEIGDEKALVMKDKVSKEEALDLGREPDEVWTARL</sequence>
<dbReference type="AlphaFoldDB" id="A0A133V5A9"/>
<proteinExistence type="predicted"/>
<evidence type="ECO:0000313" key="2">
    <source>
        <dbReference type="Proteomes" id="UP000070344"/>
    </source>
</evidence>
<dbReference type="Proteomes" id="UP000070344">
    <property type="component" value="Unassembled WGS sequence"/>
</dbReference>
<protein>
    <submittedName>
        <fullName evidence="1">Uncharacterized protein</fullName>
    </submittedName>
</protein>